<dbReference type="InterPro" id="IPR002293">
    <property type="entry name" value="AA/rel_permease1"/>
</dbReference>
<keyword evidence="2" id="KW-1003">Cell membrane</keyword>
<comment type="subcellular location">
    <subcellularLocation>
        <location evidence="1">Cell membrane</location>
        <topology evidence="1">Multi-pass membrane protein</topology>
    </subcellularLocation>
</comment>
<sequence>MKNKHLGKLEVLALVVGSIIGWGSFTLPGKQFLSTSGVINTTIGLIIGGLFILLIQSAYHRMLELHKEDGGEFTYVLNNLGNFHGFLVGWSLSLCYLSMIPLNAGAYVLLVRVIFGESFSFGYIYSVAGYGVYISDIIIMSTVILVFCFLNIKGLKISSKVQNIMSTLLVLLVFFILVYMFFTSDLSAFNKNYISNYNFSLKEISLVVAIVPFLFVGFDVIPQVASNLKFSPSKATRLTVIGIFLGVFVYASLNIIAGLSFSGEEALKTDWAVADSIISKMGYIGFSLMLIALFAAITGGINGFMIASSKLISSIADKGMLNKKYSKVNHKGVSNNAILFVSMVSLIAPWFGREVIIYIVDMASVLAAIAYGYVCFLGIRNAVSNTKKVVSFFGTILSILFILLLLIPFSPARLSIQSFAMLVSWMIFGLITYYYKQKKIK</sequence>
<keyword evidence="3 6" id="KW-0812">Transmembrane</keyword>
<accession>A0ABX2SX84</accession>
<organism evidence="7 8">
    <name type="scientific">Gemelliphila palaticanis</name>
    <dbReference type="NCBI Taxonomy" id="81950"/>
    <lineage>
        <taxon>Bacteria</taxon>
        <taxon>Bacillati</taxon>
        <taxon>Bacillota</taxon>
        <taxon>Bacilli</taxon>
        <taxon>Bacillales</taxon>
        <taxon>Gemellaceae</taxon>
        <taxon>Gemelliphila</taxon>
    </lineage>
</organism>
<feature type="transmembrane region" description="Helical" evidence="6">
    <location>
        <begin position="130"/>
        <end position="152"/>
    </location>
</feature>
<keyword evidence="8" id="KW-1185">Reference proteome</keyword>
<feature type="transmembrane region" description="Helical" evidence="6">
    <location>
        <begin position="6"/>
        <end position="25"/>
    </location>
</feature>
<feature type="transmembrane region" description="Helical" evidence="6">
    <location>
        <begin position="416"/>
        <end position="435"/>
    </location>
</feature>
<evidence type="ECO:0000313" key="7">
    <source>
        <dbReference type="EMBL" id="NYS46748.1"/>
    </source>
</evidence>
<keyword evidence="4 6" id="KW-1133">Transmembrane helix</keyword>
<dbReference type="Pfam" id="PF13520">
    <property type="entry name" value="AA_permease_2"/>
    <property type="match status" value="1"/>
</dbReference>
<proteinExistence type="predicted"/>
<feature type="transmembrane region" description="Helical" evidence="6">
    <location>
        <begin position="37"/>
        <end position="59"/>
    </location>
</feature>
<evidence type="ECO:0000256" key="5">
    <source>
        <dbReference type="ARBA" id="ARBA00023136"/>
    </source>
</evidence>
<evidence type="ECO:0000313" key="8">
    <source>
        <dbReference type="Proteomes" id="UP000531840"/>
    </source>
</evidence>
<feature type="transmembrane region" description="Helical" evidence="6">
    <location>
        <begin position="238"/>
        <end position="261"/>
    </location>
</feature>
<feature type="transmembrane region" description="Helical" evidence="6">
    <location>
        <begin position="357"/>
        <end position="377"/>
    </location>
</feature>
<feature type="transmembrane region" description="Helical" evidence="6">
    <location>
        <begin position="281"/>
        <end position="312"/>
    </location>
</feature>
<evidence type="ECO:0000256" key="4">
    <source>
        <dbReference type="ARBA" id="ARBA00022989"/>
    </source>
</evidence>
<dbReference type="RefSeq" id="WP_179939902.1">
    <property type="nucleotide sequence ID" value="NZ_JACBYF010000001.1"/>
</dbReference>
<evidence type="ECO:0000256" key="1">
    <source>
        <dbReference type="ARBA" id="ARBA00004651"/>
    </source>
</evidence>
<dbReference type="Proteomes" id="UP000531840">
    <property type="component" value="Unassembled WGS sequence"/>
</dbReference>
<name>A0ABX2SX84_9BACL</name>
<dbReference type="EMBL" id="JACBYF010000001">
    <property type="protein sequence ID" value="NYS46748.1"/>
    <property type="molecule type" value="Genomic_DNA"/>
</dbReference>
<feature type="transmembrane region" description="Helical" evidence="6">
    <location>
        <begin position="164"/>
        <end position="184"/>
    </location>
</feature>
<dbReference type="PANTHER" id="PTHR42770">
    <property type="entry name" value="AMINO ACID TRANSPORTER-RELATED"/>
    <property type="match status" value="1"/>
</dbReference>
<reference evidence="7 8" key="1">
    <citation type="submission" date="2020-07" db="EMBL/GenBank/DDBJ databases">
        <title>MOT database genomes.</title>
        <authorList>
            <person name="Joseph S."/>
            <person name="Aduse-Opoku J."/>
            <person name="Hashim A."/>
            <person name="Wade W."/>
            <person name="Curtis M."/>
        </authorList>
    </citation>
    <scope>NUCLEOTIDE SEQUENCE [LARGE SCALE GENOMIC DNA]</scope>
    <source>
        <strain evidence="7 8">CIP 106318</strain>
    </source>
</reference>
<dbReference type="PIRSF" id="PIRSF006060">
    <property type="entry name" value="AA_transporter"/>
    <property type="match status" value="1"/>
</dbReference>
<feature type="transmembrane region" description="Helical" evidence="6">
    <location>
        <begin position="204"/>
        <end position="226"/>
    </location>
</feature>
<comment type="caution">
    <text evidence="7">The sequence shown here is derived from an EMBL/GenBank/DDBJ whole genome shotgun (WGS) entry which is preliminary data.</text>
</comment>
<evidence type="ECO:0000256" key="2">
    <source>
        <dbReference type="ARBA" id="ARBA00022475"/>
    </source>
</evidence>
<keyword evidence="5 6" id="KW-0472">Membrane</keyword>
<feature type="transmembrane region" description="Helical" evidence="6">
    <location>
        <begin position="389"/>
        <end position="410"/>
    </location>
</feature>
<feature type="transmembrane region" description="Helical" evidence="6">
    <location>
        <begin position="333"/>
        <end position="351"/>
    </location>
</feature>
<protein>
    <submittedName>
        <fullName evidence="7">APC family permease</fullName>
    </submittedName>
</protein>
<dbReference type="Gene3D" id="1.20.1740.10">
    <property type="entry name" value="Amino acid/polyamine transporter I"/>
    <property type="match status" value="1"/>
</dbReference>
<dbReference type="InterPro" id="IPR050367">
    <property type="entry name" value="APC_superfamily"/>
</dbReference>
<dbReference type="PANTHER" id="PTHR42770:SF7">
    <property type="entry name" value="MEMBRANE PROTEIN"/>
    <property type="match status" value="1"/>
</dbReference>
<evidence type="ECO:0000256" key="6">
    <source>
        <dbReference type="SAM" id="Phobius"/>
    </source>
</evidence>
<evidence type="ECO:0000256" key="3">
    <source>
        <dbReference type="ARBA" id="ARBA00022692"/>
    </source>
</evidence>
<gene>
    <name evidence="7" type="ORF">HZY85_00870</name>
</gene>
<feature type="transmembrane region" description="Helical" evidence="6">
    <location>
        <begin position="104"/>
        <end position="124"/>
    </location>
</feature>